<name>A0A941IX98_9BACT</name>
<dbReference type="AlphaFoldDB" id="A0A941IX98"/>
<dbReference type="Proteomes" id="UP000679220">
    <property type="component" value="Unassembled WGS sequence"/>
</dbReference>
<protein>
    <submittedName>
        <fullName evidence="2">Uncharacterized protein</fullName>
    </submittedName>
</protein>
<keyword evidence="1" id="KW-0812">Transmembrane</keyword>
<reference evidence="2" key="1">
    <citation type="journal article" date="2018" name="Int. J. Syst. Evol. Microbiol.">
        <title>Carboxylicivirga sediminis sp. nov., isolated from coastal sediment.</title>
        <authorList>
            <person name="Wang F.Q."/>
            <person name="Ren L.H."/>
            <person name="Zou R.J."/>
            <person name="Sun Y.Z."/>
            <person name="Liu X.J."/>
            <person name="Jiang F."/>
            <person name="Liu L.J."/>
        </authorList>
    </citation>
    <scope>NUCLEOTIDE SEQUENCE</scope>
    <source>
        <strain evidence="2">JR1</strain>
    </source>
</reference>
<evidence type="ECO:0000256" key="1">
    <source>
        <dbReference type="SAM" id="Phobius"/>
    </source>
</evidence>
<accession>A0A941IX98</accession>
<organism evidence="2 3">
    <name type="scientific">Carboxylicivirga sediminis</name>
    <dbReference type="NCBI Taxonomy" id="2006564"/>
    <lineage>
        <taxon>Bacteria</taxon>
        <taxon>Pseudomonadati</taxon>
        <taxon>Bacteroidota</taxon>
        <taxon>Bacteroidia</taxon>
        <taxon>Marinilabiliales</taxon>
        <taxon>Marinilabiliaceae</taxon>
        <taxon>Carboxylicivirga</taxon>
    </lineage>
</organism>
<keyword evidence="1" id="KW-1133">Transmembrane helix</keyword>
<feature type="transmembrane region" description="Helical" evidence="1">
    <location>
        <begin position="79"/>
        <end position="97"/>
    </location>
</feature>
<dbReference type="EMBL" id="JAGTAR010000020">
    <property type="protein sequence ID" value="MBR8536536.1"/>
    <property type="molecule type" value="Genomic_DNA"/>
</dbReference>
<evidence type="ECO:0000313" key="2">
    <source>
        <dbReference type="EMBL" id="MBR8536536.1"/>
    </source>
</evidence>
<proteinExistence type="predicted"/>
<gene>
    <name evidence="2" type="ORF">KDU71_13260</name>
</gene>
<comment type="caution">
    <text evidence="2">The sequence shown here is derived from an EMBL/GenBank/DDBJ whole genome shotgun (WGS) entry which is preliminary data.</text>
</comment>
<evidence type="ECO:0000313" key="3">
    <source>
        <dbReference type="Proteomes" id="UP000679220"/>
    </source>
</evidence>
<reference evidence="2" key="2">
    <citation type="submission" date="2021-04" db="EMBL/GenBank/DDBJ databases">
        <authorList>
            <person name="Zhang T."/>
            <person name="Zhang Y."/>
            <person name="Lu D."/>
            <person name="Zuo D."/>
            <person name="Du Z."/>
        </authorList>
    </citation>
    <scope>NUCLEOTIDE SEQUENCE</scope>
    <source>
        <strain evidence="2">JR1</strain>
    </source>
</reference>
<sequence>MKFTFSKVARHRVFQHDPIYYDEQKEKREERERRIKEELGLLNDEEKESGYAGRIKGGMRRRIKSHYEVSRSEKRRSNLRLVLILIILMILGVYLIQEGMAWMESFFAD</sequence>
<keyword evidence="1" id="KW-0472">Membrane</keyword>
<keyword evidence="3" id="KW-1185">Reference proteome</keyword>
<dbReference type="RefSeq" id="WP_212191566.1">
    <property type="nucleotide sequence ID" value="NZ_JAGTAR010000020.1"/>
</dbReference>